<keyword evidence="3" id="KW-1185">Reference proteome</keyword>
<organism evidence="2 3">
    <name type="scientific">Tothia fuscella</name>
    <dbReference type="NCBI Taxonomy" id="1048955"/>
    <lineage>
        <taxon>Eukaryota</taxon>
        <taxon>Fungi</taxon>
        <taxon>Dikarya</taxon>
        <taxon>Ascomycota</taxon>
        <taxon>Pezizomycotina</taxon>
        <taxon>Dothideomycetes</taxon>
        <taxon>Pleosporomycetidae</taxon>
        <taxon>Venturiales</taxon>
        <taxon>Cylindrosympodiaceae</taxon>
        <taxon>Tothia</taxon>
    </lineage>
</organism>
<proteinExistence type="predicted"/>
<evidence type="ECO:0000256" key="1">
    <source>
        <dbReference type="SAM" id="MobiDB-lite"/>
    </source>
</evidence>
<comment type="caution">
    <text evidence="2">The sequence shown here is derived from an EMBL/GenBank/DDBJ whole genome shotgun (WGS) entry which is preliminary data.</text>
</comment>
<accession>A0A9P4NDD7</accession>
<name>A0A9P4NDD7_9PEZI</name>
<feature type="region of interest" description="Disordered" evidence="1">
    <location>
        <begin position="37"/>
        <end position="60"/>
    </location>
</feature>
<protein>
    <submittedName>
        <fullName evidence="2">Uncharacterized protein</fullName>
    </submittedName>
</protein>
<dbReference type="Proteomes" id="UP000800235">
    <property type="component" value="Unassembled WGS sequence"/>
</dbReference>
<evidence type="ECO:0000313" key="2">
    <source>
        <dbReference type="EMBL" id="KAF2414206.1"/>
    </source>
</evidence>
<gene>
    <name evidence="2" type="ORF">EJ08DRAFT_666905</name>
</gene>
<reference evidence="2" key="1">
    <citation type="journal article" date="2020" name="Stud. Mycol.">
        <title>101 Dothideomycetes genomes: a test case for predicting lifestyles and emergence of pathogens.</title>
        <authorList>
            <person name="Haridas S."/>
            <person name="Albert R."/>
            <person name="Binder M."/>
            <person name="Bloem J."/>
            <person name="Labutti K."/>
            <person name="Salamov A."/>
            <person name="Andreopoulos B."/>
            <person name="Baker S."/>
            <person name="Barry K."/>
            <person name="Bills G."/>
            <person name="Bluhm B."/>
            <person name="Cannon C."/>
            <person name="Castanera R."/>
            <person name="Culley D."/>
            <person name="Daum C."/>
            <person name="Ezra D."/>
            <person name="Gonzalez J."/>
            <person name="Henrissat B."/>
            <person name="Kuo A."/>
            <person name="Liang C."/>
            <person name="Lipzen A."/>
            <person name="Lutzoni F."/>
            <person name="Magnuson J."/>
            <person name="Mondo S."/>
            <person name="Nolan M."/>
            <person name="Ohm R."/>
            <person name="Pangilinan J."/>
            <person name="Park H.-J."/>
            <person name="Ramirez L."/>
            <person name="Alfaro M."/>
            <person name="Sun H."/>
            <person name="Tritt A."/>
            <person name="Yoshinaga Y."/>
            <person name="Zwiers L.-H."/>
            <person name="Turgeon B."/>
            <person name="Goodwin S."/>
            <person name="Spatafora J."/>
            <person name="Crous P."/>
            <person name="Grigoriev I."/>
        </authorList>
    </citation>
    <scope>NUCLEOTIDE SEQUENCE</scope>
    <source>
        <strain evidence="2">CBS 130266</strain>
    </source>
</reference>
<evidence type="ECO:0000313" key="3">
    <source>
        <dbReference type="Proteomes" id="UP000800235"/>
    </source>
</evidence>
<sequence>MSKFYLYYPTYIKAIIKAKLRATEKRVVENSYTYYYSKYTRPPTPSSSSPSKYKRDNTTSPPIILYRYGYYYYSSSLNFVNAFVTRSPSTIKSALALDSFNNNKVKEEGGEEDKK</sequence>
<feature type="compositionally biased region" description="Low complexity" evidence="1">
    <location>
        <begin position="37"/>
        <end position="51"/>
    </location>
</feature>
<dbReference type="AlphaFoldDB" id="A0A9P4NDD7"/>
<dbReference type="EMBL" id="MU007316">
    <property type="protein sequence ID" value="KAF2414206.1"/>
    <property type="molecule type" value="Genomic_DNA"/>
</dbReference>